<dbReference type="Proteomes" id="UP000553632">
    <property type="component" value="Unassembled WGS sequence"/>
</dbReference>
<evidence type="ECO:0000256" key="1">
    <source>
        <dbReference type="SAM" id="SignalP"/>
    </source>
</evidence>
<dbReference type="AlphaFoldDB" id="A0A7J6RSH8"/>
<evidence type="ECO:0000313" key="3">
    <source>
        <dbReference type="Proteomes" id="UP000553632"/>
    </source>
</evidence>
<reference evidence="2 3" key="1">
    <citation type="submission" date="2020-04" db="EMBL/GenBank/DDBJ databases">
        <title>Perkinsus olseni comparative genomics.</title>
        <authorList>
            <person name="Bogema D.R."/>
        </authorList>
    </citation>
    <scope>NUCLEOTIDE SEQUENCE [LARGE SCALE GENOMIC DNA]</scope>
    <source>
        <strain evidence="2 3">ATCC PRA-207</strain>
    </source>
</reference>
<keyword evidence="3" id="KW-1185">Reference proteome</keyword>
<dbReference type="EMBL" id="JABANO010023937">
    <property type="protein sequence ID" value="KAF4722710.1"/>
    <property type="molecule type" value="Genomic_DNA"/>
</dbReference>
<keyword evidence="1" id="KW-0732">Signal</keyword>
<comment type="caution">
    <text evidence="2">The sequence shown here is derived from an EMBL/GenBank/DDBJ whole genome shotgun (WGS) entry which is preliminary data.</text>
</comment>
<evidence type="ECO:0000313" key="2">
    <source>
        <dbReference type="EMBL" id="KAF4722710.1"/>
    </source>
</evidence>
<organism evidence="2 3">
    <name type="scientific">Perkinsus olseni</name>
    <name type="common">Perkinsus atlanticus</name>
    <dbReference type="NCBI Taxonomy" id="32597"/>
    <lineage>
        <taxon>Eukaryota</taxon>
        <taxon>Sar</taxon>
        <taxon>Alveolata</taxon>
        <taxon>Perkinsozoa</taxon>
        <taxon>Perkinsea</taxon>
        <taxon>Perkinsida</taxon>
        <taxon>Perkinsidae</taxon>
        <taxon>Perkinsus</taxon>
    </lineage>
</organism>
<sequence>MKPLPRVGLVLCLWSAASMVRLTAAESVRIENLPGLYNITKITEGSTCHAAGPHFTWEFDQFRGTLRTFHLQCPDSEFHVRASPPKFIQRVTSIQRLGLDFEVPDPKRGVLVEDPLYERQITYKKIVQGRDCFFAATAIYWSFRKKPNAPSDESTSESFLGTSPLLKRLRGMLCTAYKGLVERYNLSAVPVLEPYRGNLPR</sequence>
<gene>
    <name evidence="2" type="ORF">FOZ63_029664</name>
</gene>
<proteinExistence type="predicted"/>
<protein>
    <submittedName>
        <fullName evidence="2">Uncharacterized protein</fullName>
    </submittedName>
</protein>
<feature type="signal peptide" evidence="1">
    <location>
        <begin position="1"/>
        <end position="25"/>
    </location>
</feature>
<feature type="chain" id="PRO_5029495325" evidence="1">
    <location>
        <begin position="26"/>
        <end position="201"/>
    </location>
</feature>
<accession>A0A7J6RSH8</accession>
<name>A0A7J6RSH8_PEROL</name>